<feature type="region of interest" description="Disordered" evidence="6">
    <location>
        <begin position="1"/>
        <end position="63"/>
    </location>
</feature>
<dbReference type="CDD" id="cd00567">
    <property type="entry name" value="ACAD"/>
    <property type="match status" value="1"/>
</dbReference>
<keyword evidence="5" id="KW-0560">Oxidoreductase</keyword>
<feature type="compositionally biased region" description="Low complexity" evidence="6">
    <location>
        <begin position="7"/>
        <end position="18"/>
    </location>
</feature>
<dbReference type="InterPro" id="IPR009100">
    <property type="entry name" value="AcylCoA_DH/oxidase_NM_dom_sf"/>
</dbReference>
<comment type="caution">
    <text evidence="10">The sequence shown here is derived from an EMBL/GenBank/DDBJ whole genome shotgun (WGS) entry which is preliminary data.</text>
</comment>
<protein>
    <submittedName>
        <fullName evidence="10">Acyl-CoA dehydrogenase</fullName>
    </submittedName>
</protein>
<feature type="domain" description="Acyl-CoA dehydrogenase/oxidase C-terminal" evidence="7">
    <location>
        <begin position="270"/>
        <end position="416"/>
    </location>
</feature>
<dbReference type="Gene3D" id="2.40.110.10">
    <property type="entry name" value="Butyryl-CoA Dehydrogenase, subunit A, domain 2"/>
    <property type="match status" value="1"/>
</dbReference>
<dbReference type="SUPFAM" id="SSF47203">
    <property type="entry name" value="Acyl-CoA dehydrogenase C-terminal domain-like"/>
    <property type="match status" value="1"/>
</dbReference>
<dbReference type="AlphaFoldDB" id="A0A3A8QKC7"/>
<evidence type="ECO:0000313" key="11">
    <source>
        <dbReference type="Proteomes" id="UP000272888"/>
    </source>
</evidence>
<dbReference type="GO" id="GO:0005886">
    <property type="term" value="C:plasma membrane"/>
    <property type="evidence" value="ECO:0007669"/>
    <property type="project" value="TreeGrafter"/>
</dbReference>
<organism evidence="10 11">
    <name type="scientific">Corallococcus llansteffanensis</name>
    <dbReference type="NCBI Taxonomy" id="2316731"/>
    <lineage>
        <taxon>Bacteria</taxon>
        <taxon>Pseudomonadati</taxon>
        <taxon>Myxococcota</taxon>
        <taxon>Myxococcia</taxon>
        <taxon>Myxococcales</taxon>
        <taxon>Cystobacterineae</taxon>
        <taxon>Myxococcaceae</taxon>
        <taxon>Corallococcus</taxon>
    </lineage>
</organism>
<evidence type="ECO:0000259" key="8">
    <source>
        <dbReference type="Pfam" id="PF02770"/>
    </source>
</evidence>
<dbReference type="InterPro" id="IPR006091">
    <property type="entry name" value="Acyl-CoA_Oxase/DH_mid-dom"/>
</dbReference>
<dbReference type="EMBL" id="RAWB01000009">
    <property type="protein sequence ID" value="RKH68221.1"/>
    <property type="molecule type" value="Genomic_DNA"/>
</dbReference>
<dbReference type="Pfam" id="PF00441">
    <property type="entry name" value="Acyl-CoA_dh_1"/>
    <property type="match status" value="1"/>
</dbReference>
<evidence type="ECO:0000256" key="6">
    <source>
        <dbReference type="SAM" id="MobiDB-lite"/>
    </source>
</evidence>
<reference evidence="11" key="1">
    <citation type="submission" date="2018-09" db="EMBL/GenBank/DDBJ databases">
        <authorList>
            <person name="Livingstone P.G."/>
            <person name="Whitworth D.E."/>
        </authorList>
    </citation>
    <scope>NUCLEOTIDE SEQUENCE [LARGE SCALE GENOMIC DNA]</scope>
    <source>
        <strain evidence="11">CA051B</strain>
    </source>
</reference>
<dbReference type="Pfam" id="PF02771">
    <property type="entry name" value="Acyl-CoA_dh_N"/>
    <property type="match status" value="1"/>
</dbReference>
<dbReference type="PANTHER" id="PTHR43884">
    <property type="entry name" value="ACYL-COA DEHYDROGENASE"/>
    <property type="match status" value="1"/>
</dbReference>
<evidence type="ECO:0000256" key="2">
    <source>
        <dbReference type="ARBA" id="ARBA00009347"/>
    </source>
</evidence>
<evidence type="ECO:0000256" key="1">
    <source>
        <dbReference type="ARBA" id="ARBA00001974"/>
    </source>
</evidence>
<feature type="domain" description="Acyl-CoA oxidase/dehydrogenase middle" evidence="8">
    <location>
        <begin position="160"/>
        <end position="258"/>
    </location>
</feature>
<evidence type="ECO:0000259" key="7">
    <source>
        <dbReference type="Pfam" id="PF00441"/>
    </source>
</evidence>
<dbReference type="Pfam" id="PF02770">
    <property type="entry name" value="Acyl-CoA_dh_M"/>
    <property type="match status" value="1"/>
</dbReference>
<comment type="similarity">
    <text evidence="2 5">Belongs to the acyl-CoA dehydrogenase family.</text>
</comment>
<sequence>MPRTPNASRRCTRTTPRPAADRQPHAARRSHPVPSHPIPPPSTQQWAEELERRLGSPWDEESPLSLARGARLDEEERFPQEAIQSLHALGLPEFYIPTEYGGRFESYEQLLLLARLLARRDLTVTVSSSTLAWSTLTWLGGTDAQKRRQAAFLRAGHSPCLAYSEEAHGADLLSGATTARRVAGGYRITGEKWPINRATRGEGYMVLARTDPLGGPRGLSLFMLDKAQLEPGTHAPLPRVPTVGVRGCDISGVRFTDCLARDDDRLGPEGGGLELALKALHITRALCSGLALGAADTGLRTTLNLARGRRLYGDTVFAIPSVSRACADSFLDGLVADAVAQTVLRGVHVAPERFAAWSAIAKYFVPSLSERAFQRLTAVQGARFYMRDRHDWGAFQRFYRDNLLIGIFDGSAPVNLHSLGLQLRALCQGTLKGTGVPDLDARLENLFTLSQRVPPLDPQRLDLVARGPDEVFLGLPDAVQRLEGQVGHLDESHRGVLLALARCLIKEQGAHAQAVLQLATRAGRAFATSPELFDLARRYAVLFSAASCLHLWVRNARTQGGFFEAGAWLILALSRLLREAGSLDAPEPPPGLYDSLTSELVRRHDARQLFSLQPLQVA</sequence>
<dbReference type="InterPro" id="IPR013786">
    <property type="entry name" value="AcylCoA_DH/ox_N"/>
</dbReference>
<dbReference type="Proteomes" id="UP000272888">
    <property type="component" value="Unassembled WGS sequence"/>
</dbReference>
<name>A0A3A8QKC7_9BACT</name>
<dbReference type="PANTHER" id="PTHR43884:SF19">
    <property type="entry name" value="ACYL-COA DEHYDROGENASE FADE4-RELATED"/>
    <property type="match status" value="1"/>
</dbReference>
<dbReference type="InterPro" id="IPR036250">
    <property type="entry name" value="AcylCo_DH-like_C"/>
</dbReference>
<evidence type="ECO:0000256" key="5">
    <source>
        <dbReference type="RuleBase" id="RU362125"/>
    </source>
</evidence>
<evidence type="ECO:0000313" key="10">
    <source>
        <dbReference type="EMBL" id="RKH68221.1"/>
    </source>
</evidence>
<dbReference type="SUPFAM" id="SSF56645">
    <property type="entry name" value="Acyl-CoA dehydrogenase NM domain-like"/>
    <property type="match status" value="1"/>
</dbReference>
<feature type="domain" description="Acyl-CoA dehydrogenase/oxidase N-terminal" evidence="9">
    <location>
        <begin position="70"/>
        <end position="148"/>
    </location>
</feature>
<accession>A0A3A8QKC7</accession>
<proteinExistence type="inferred from homology"/>
<dbReference type="InterPro" id="IPR009075">
    <property type="entry name" value="AcylCo_DH/oxidase_C"/>
</dbReference>
<dbReference type="InterPro" id="IPR046373">
    <property type="entry name" value="Acyl-CoA_Oxase/DH_mid-dom_sf"/>
</dbReference>
<evidence type="ECO:0000259" key="9">
    <source>
        <dbReference type="Pfam" id="PF02771"/>
    </source>
</evidence>
<dbReference type="InterPro" id="IPR037069">
    <property type="entry name" value="AcylCoA_DH/ox_N_sf"/>
</dbReference>
<gene>
    <name evidence="10" type="ORF">D7V93_01860</name>
</gene>
<keyword evidence="11" id="KW-1185">Reference proteome</keyword>
<keyword evidence="3 5" id="KW-0285">Flavoprotein</keyword>
<comment type="cofactor">
    <cofactor evidence="1 5">
        <name>FAD</name>
        <dbReference type="ChEBI" id="CHEBI:57692"/>
    </cofactor>
</comment>
<evidence type="ECO:0000256" key="4">
    <source>
        <dbReference type="ARBA" id="ARBA00022827"/>
    </source>
</evidence>
<dbReference type="Gene3D" id="1.10.540.10">
    <property type="entry name" value="Acyl-CoA dehydrogenase/oxidase, N-terminal domain"/>
    <property type="match status" value="1"/>
</dbReference>
<keyword evidence="4 5" id="KW-0274">FAD</keyword>
<dbReference type="Gene3D" id="1.20.140.10">
    <property type="entry name" value="Butyryl-CoA Dehydrogenase, subunit A, domain 3"/>
    <property type="match status" value="1"/>
</dbReference>
<evidence type="ECO:0000256" key="3">
    <source>
        <dbReference type="ARBA" id="ARBA00022630"/>
    </source>
</evidence>
<dbReference type="GO" id="GO:0050660">
    <property type="term" value="F:flavin adenine dinucleotide binding"/>
    <property type="evidence" value="ECO:0007669"/>
    <property type="project" value="InterPro"/>
</dbReference>
<dbReference type="GO" id="GO:0003995">
    <property type="term" value="F:acyl-CoA dehydrogenase activity"/>
    <property type="evidence" value="ECO:0007669"/>
    <property type="project" value="TreeGrafter"/>
</dbReference>